<dbReference type="AlphaFoldDB" id="A0A147E703"/>
<dbReference type="KEGG" id="rkr:I6G21_00100"/>
<protein>
    <submittedName>
        <fullName evidence="2 3">Epimerase</fullName>
    </submittedName>
</protein>
<dbReference type="Proteomes" id="UP000594975">
    <property type="component" value="Chromosome"/>
</dbReference>
<reference evidence="2" key="1">
    <citation type="submission" date="2016-04" db="EMBL/GenBank/DDBJ databases">
        <authorList>
            <person name="Evans L.H."/>
            <person name="Alamgir A."/>
            <person name="Owens N."/>
            <person name="Weber N.D."/>
            <person name="Virtaneva K."/>
            <person name="Barbian K."/>
            <person name="Babar A."/>
            <person name="Rosenke K."/>
        </authorList>
    </citation>
    <scope>NUCLEOTIDE SEQUENCE [LARGE SCALE GENOMIC DNA]</scope>
    <source>
        <strain evidence="2">RUTW2-3</strain>
    </source>
</reference>
<evidence type="ECO:0000313" key="5">
    <source>
        <dbReference type="Proteomes" id="UP000594975"/>
    </source>
</evidence>
<dbReference type="Gene3D" id="3.40.50.720">
    <property type="entry name" value="NAD(P)-binding Rossmann-like Domain"/>
    <property type="match status" value="1"/>
</dbReference>
<organism evidence="2 4">
    <name type="scientific">Rothia kristinae</name>
    <dbReference type="NCBI Taxonomy" id="37923"/>
    <lineage>
        <taxon>Bacteria</taxon>
        <taxon>Bacillati</taxon>
        <taxon>Actinomycetota</taxon>
        <taxon>Actinomycetes</taxon>
        <taxon>Micrococcales</taxon>
        <taxon>Micrococcaceae</taxon>
        <taxon>Rothia</taxon>
    </lineage>
</organism>
<evidence type="ECO:0000259" key="1">
    <source>
        <dbReference type="Pfam" id="PF01370"/>
    </source>
</evidence>
<feature type="domain" description="NAD-dependent epimerase/dehydratase" evidence="1">
    <location>
        <begin position="8"/>
        <end position="154"/>
    </location>
</feature>
<accession>A0A147E703</accession>
<dbReference type="PATRIC" id="fig|37923.10.peg.2051"/>
<dbReference type="InterPro" id="IPR036291">
    <property type="entry name" value="NAD(P)-bd_dom_sf"/>
</dbReference>
<dbReference type="InterPro" id="IPR001509">
    <property type="entry name" value="Epimerase_deHydtase"/>
</dbReference>
<dbReference type="EMBL" id="LJBJ02000017">
    <property type="protein sequence ID" value="OAX51494.1"/>
    <property type="molecule type" value="Genomic_DNA"/>
</dbReference>
<gene>
    <name evidence="2" type="ORF">AN277_0208335</name>
    <name evidence="3" type="ORF">I6G21_00100</name>
</gene>
<dbReference type="RefSeq" id="WP_058730903.1">
    <property type="nucleotide sequence ID" value="NZ_CP065738.1"/>
</dbReference>
<dbReference type="Pfam" id="PF01370">
    <property type="entry name" value="Epimerase"/>
    <property type="match status" value="1"/>
</dbReference>
<name>A0A147E703_9MICC</name>
<evidence type="ECO:0000313" key="4">
    <source>
        <dbReference type="Proteomes" id="UP000053171"/>
    </source>
</evidence>
<evidence type="ECO:0000313" key="3">
    <source>
        <dbReference type="EMBL" id="QPT53668.1"/>
    </source>
</evidence>
<dbReference type="STRING" id="37923.BK826_03500"/>
<reference evidence="3 5" key="4">
    <citation type="submission" date="2020-12" db="EMBL/GenBank/DDBJ databases">
        <title>FDA dAtabase for Regulatory Grade micrObial Sequences (FDA-ARGOS): Supporting development and validation of Infectious Disease Dx tests.</title>
        <authorList>
            <person name="Sproer C."/>
            <person name="Gronow S."/>
            <person name="Severitt S."/>
            <person name="Schroder I."/>
            <person name="Tallon L."/>
            <person name="Sadzewicz L."/>
            <person name="Zhao X."/>
            <person name="Boylan J."/>
            <person name="Ott S."/>
            <person name="Bowen H."/>
            <person name="Vavikolanu K."/>
            <person name="Mehta A."/>
            <person name="Aluvathingal J."/>
            <person name="Nadendla S."/>
            <person name="Lowell S."/>
            <person name="Myers T."/>
            <person name="Yan Y."/>
            <person name="Sichtig H."/>
        </authorList>
    </citation>
    <scope>NUCLEOTIDE SEQUENCE [LARGE SCALE GENOMIC DNA]</scope>
    <source>
        <strain evidence="3 5">FDAARGOS_864</strain>
    </source>
</reference>
<evidence type="ECO:0000313" key="2">
    <source>
        <dbReference type="EMBL" id="OAX51494.1"/>
    </source>
</evidence>
<dbReference type="SUPFAM" id="SSF51735">
    <property type="entry name" value="NAD(P)-binding Rossmann-fold domains"/>
    <property type="match status" value="1"/>
</dbReference>
<proteinExistence type="predicted"/>
<reference evidence="2 4" key="3">
    <citation type="submission" date="2016-06" db="EMBL/GenBank/DDBJ databases">
        <title>Identification of putative biosynthetic pathways for the production of bioactive secondary metabolites by the marine actinomycete Kocuria kristinae RUTW2-3.</title>
        <authorList>
            <person name="Waterworth S.C."/>
            <person name="Walmsley T.A."/>
            <person name="Matongo T."/>
            <person name="Davies-Coleman M.T."/>
            <person name="Dorrington R.A."/>
        </authorList>
    </citation>
    <scope>NUCLEOTIDE SEQUENCE [LARGE SCALE GENOMIC DNA]</scope>
    <source>
        <strain evidence="4">RuSp02-3</strain>
        <strain evidence="2">RUTW2-3</strain>
    </source>
</reference>
<dbReference type="EMBL" id="CP065738">
    <property type="protein sequence ID" value="QPT53668.1"/>
    <property type="molecule type" value="Genomic_DNA"/>
</dbReference>
<dbReference type="GeneID" id="61261748"/>
<sequence length="354" mass="36616">MNQSTWRVLGATGFVGSATMTRLQQLGIGAAPVAAPRLATSATGAGQVIAEARRLESVIDYLADSFAGAEVVVNAAGLAAPGQQELPPLVGANALLPAVVAVAAQRTGVTRVLHLSSAAVQGARPRLDASPDTSPFSAYSFSKALGEDCLLRLREFITATAKVGAAPGSAGSDYPAAPSSRPAQVAGDHAAQLCIIRATSVQGSGRDTTTALARFAGSFLASVAGSGTQHTPVTSVQALAEFIVAAGLREEPLPEILLQPWEGATTASVIRDAGRREPHRIPAPLARLLVRAGYAASGLSGDRLRAAVRRVELAWFGQDQDDTWAERHGLLPERHVGSVLRQAHQAAGVSRRGR</sequence>
<dbReference type="Proteomes" id="UP000053171">
    <property type="component" value="Unassembled WGS sequence"/>
</dbReference>
<reference evidence="4" key="2">
    <citation type="submission" date="2016-04" db="EMBL/GenBank/DDBJ databases">
        <authorList>
            <person name="Waterworth S."/>
            <person name="Matcher G."/>
        </authorList>
    </citation>
    <scope>NUCLEOTIDE SEQUENCE [LARGE SCALE GENOMIC DNA]</scope>
    <source>
        <strain evidence="4">RuSp02-3</strain>
    </source>
</reference>
<keyword evidence="4" id="KW-1185">Reference proteome</keyword>